<dbReference type="PROSITE" id="PS50862">
    <property type="entry name" value="AA_TRNA_LIGASE_II"/>
    <property type="match status" value="1"/>
</dbReference>
<dbReference type="Pfam" id="PF00152">
    <property type="entry name" value="tRNA-synt_2"/>
    <property type="match status" value="1"/>
</dbReference>
<comment type="caution">
    <text evidence="14">The sequence shown here is derived from an EMBL/GenBank/DDBJ whole genome shotgun (WGS) entry which is preliminary data.</text>
</comment>
<evidence type="ECO:0000256" key="11">
    <source>
        <dbReference type="ARBA" id="ARBA00047904"/>
    </source>
</evidence>
<dbReference type="GO" id="GO:0006422">
    <property type="term" value="P:aspartyl-tRNA aminoacylation"/>
    <property type="evidence" value="ECO:0007669"/>
    <property type="project" value="InterPro"/>
</dbReference>
<dbReference type="Pfam" id="PF01336">
    <property type="entry name" value="tRNA_anti-codon"/>
    <property type="match status" value="1"/>
</dbReference>
<dbReference type="InterPro" id="IPR006195">
    <property type="entry name" value="aa-tRNA-synth_II"/>
</dbReference>
<evidence type="ECO:0000259" key="13">
    <source>
        <dbReference type="PROSITE" id="PS50862"/>
    </source>
</evidence>
<dbReference type="Gene3D" id="2.40.50.140">
    <property type="entry name" value="Nucleic acid-binding proteins"/>
    <property type="match status" value="1"/>
</dbReference>
<evidence type="ECO:0000256" key="12">
    <source>
        <dbReference type="ARBA" id="ARBA00070516"/>
    </source>
</evidence>
<dbReference type="SUPFAM" id="SSF55681">
    <property type="entry name" value="Class II aaRS and biotin synthetases"/>
    <property type="match status" value="1"/>
</dbReference>
<evidence type="ECO:0000256" key="5">
    <source>
        <dbReference type="ARBA" id="ARBA00022598"/>
    </source>
</evidence>
<comment type="similarity">
    <text evidence="2">Belongs to the class-II aminoacyl-tRNA synthetase family. Type 2 subfamily.</text>
</comment>
<evidence type="ECO:0000256" key="2">
    <source>
        <dbReference type="ARBA" id="ARBA00005312"/>
    </source>
</evidence>
<name>S7W7Y8_SPRLO</name>
<feature type="domain" description="Aminoacyl-transfer RNA synthetases class-II family profile" evidence="13">
    <location>
        <begin position="149"/>
        <end position="450"/>
    </location>
</feature>
<proteinExistence type="inferred from homology"/>
<keyword evidence="4" id="KW-0963">Cytoplasm</keyword>
<evidence type="ECO:0000256" key="7">
    <source>
        <dbReference type="ARBA" id="ARBA00022840"/>
    </source>
</evidence>
<dbReference type="FunFam" id="3.30.930.10:FF:000038">
    <property type="entry name" value="Aspartate--tRNA ligase"/>
    <property type="match status" value="1"/>
</dbReference>
<dbReference type="InterPro" id="IPR012340">
    <property type="entry name" value="NA-bd_OB-fold"/>
</dbReference>
<dbReference type="InParanoid" id="S7W7Y8"/>
<keyword evidence="8" id="KW-0648">Protein biosynthesis</keyword>
<dbReference type="VEuPathDB" id="MicrosporidiaDB:SLOPH_147"/>
<comment type="catalytic activity">
    <reaction evidence="11">
        <text>tRNA(Asp) + L-aspartate + ATP = L-aspartyl-tRNA(Asp) + AMP + diphosphate</text>
        <dbReference type="Rhea" id="RHEA:19649"/>
        <dbReference type="Rhea" id="RHEA-COMP:9660"/>
        <dbReference type="Rhea" id="RHEA-COMP:9678"/>
        <dbReference type="ChEBI" id="CHEBI:29991"/>
        <dbReference type="ChEBI" id="CHEBI:30616"/>
        <dbReference type="ChEBI" id="CHEBI:33019"/>
        <dbReference type="ChEBI" id="CHEBI:78442"/>
        <dbReference type="ChEBI" id="CHEBI:78516"/>
        <dbReference type="ChEBI" id="CHEBI:456215"/>
        <dbReference type="EC" id="6.1.1.12"/>
    </reaction>
</comment>
<dbReference type="GO" id="GO:0005829">
    <property type="term" value="C:cytosol"/>
    <property type="evidence" value="ECO:0007669"/>
    <property type="project" value="TreeGrafter"/>
</dbReference>
<dbReference type="GO" id="GO:0004815">
    <property type="term" value="F:aspartate-tRNA ligase activity"/>
    <property type="evidence" value="ECO:0007669"/>
    <property type="project" value="UniProtKB-EC"/>
</dbReference>
<dbReference type="PANTHER" id="PTHR43450:SF1">
    <property type="entry name" value="ASPARTATE--TRNA LIGASE, CYTOPLASMIC"/>
    <property type="match status" value="1"/>
</dbReference>
<dbReference type="OMA" id="WVHEIRD"/>
<protein>
    <recommendedName>
        <fullName evidence="12">Probable aspartate--tRNA ligase, cytoplasmic</fullName>
        <ecNumber evidence="3">6.1.1.12</ecNumber>
    </recommendedName>
    <alternativeName>
        <fullName evidence="10">Aspartyl-tRNA synthetase</fullName>
    </alternativeName>
</protein>
<accession>S7W7Y8</accession>
<dbReference type="InterPro" id="IPR004365">
    <property type="entry name" value="NA-bd_OB_tRNA"/>
</dbReference>
<dbReference type="NCBIfam" id="NF003483">
    <property type="entry name" value="PRK05159.1"/>
    <property type="match status" value="1"/>
</dbReference>
<dbReference type="GO" id="GO:0003723">
    <property type="term" value="F:RNA binding"/>
    <property type="evidence" value="ECO:0007669"/>
    <property type="project" value="TreeGrafter"/>
</dbReference>
<dbReference type="EMBL" id="ATCN01000473">
    <property type="protein sequence ID" value="EPR78941.1"/>
    <property type="molecule type" value="Genomic_DNA"/>
</dbReference>
<evidence type="ECO:0000313" key="14">
    <source>
        <dbReference type="EMBL" id="EPR78941.1"/>
    </source>
</evidence>
<evidence type="ECO:0000256" key="4">
    <source>
        <dbReference type="ARBA" id="ARBA00022490"/>
    </source>
</evidence>
<evidence type="ECO:0000256" key="1">
    <source>
        <dbReference type="ARBA" id="ARBA00004496"/>
    </source>
</evidence>
<dbReference type="Gene3D" id="3.30.930.10">
    <property type="entry name" value="Bira Bifunctional Protein, Domain 2"/>
    <property type="match status" value="1"/>
</dbReference>
<evidence type="ECO:0000256" key="9">
    <source>
        <dbReference type="ARBA" id="ARBA00023146"/>
    </source>
</evidence>
<dbReference type="AlphaFoldDB" id="S7W7Y8"/>
<dbReference type="InterPro" id="IPR004523">
    <property type="entry name" value="Asp-tRNA_synthase_2"/>
</dbReference>
<dbReference type="Proteomes" id="UP000014978">
    <property type="component" value="Unassembled WGS sequence"/>
</dbReference>
<dbReference type="OrthoDB" id="372395at2759"/>
<gene>
    <name evidence="14" type="ORF">SLOPH_147</name>
</gene>
<evidence type="ECO:0000256" key="10">
    <source>
        <dbReference type="ARBA" id="ARBA00033155"/>
    </source>
</evidence>
<evidence type="ECO:0000256" key="8">
    <source>
        <dbReference type="ARBA" id="ARBA00022917"/>
    </source>
</evidence>
<dbReference type="InterPro" id="IPR045864">
    <property type="entry name" value="aa-tRNA-synth_II/BPL/LPL"/>
</dbReference>
<dbReference type="InterPro" id="IPR004364">
    <property type="entry name" value="Aa-tRNA-synt_II"/>
</dbReference>
<dbReference type="InterPro" id="IPR002312">
    <property type="entry name" value="Asp/Asn-tRNA-synth_IIb"/>
</dbReference>
<dbReference type="SUPFAM" id="SSF50249">
    <property type="entry name" value="Nucleic acid-binding proteins"/>
    <property type="match status" value="1"/>
</dbReference>
<evidence type="ECO:0000313" key="15">
    <source>
        <dbReference type="Proteomes" id="UP000014978"/>
    </source>
</evidence>
<organism evidence="14 15">
    <name type="scientific">Spraguea lophii (strain 42_110)</name>
    <name type="common">Microsporidian parasite</name>
    <dbReference type="NCBI Taxonomy" id="1358809"/>
    <lineage>
        <taxon>Eukaryota</taxon>
        <taxon>Fungi</taxon>
        <taxon>Fungi incertae sedis</taxon>
        <taxon>Microsporidia</taxon>
        <taxon>Spragueidae</taxon>
        <taxon>Spraguea</taxon>
    </lineage>
</organism>
<dbReference type="HAMAP" id="MF_02075">
    <property type="entry name" value="Asp_tRNA_synth_type2"/>
    <property type="match status" value="1"/>
</dbReference>
<evidence type="ECO:0000256" key="3">
    <source>
        <dbReference type="ARBA" id="ARBA00012841"/>
    </source>
</evidence>
<evidence type="ECO:0000256" key="6">
    <source>
        <dbReference type="ARBA" id="ARBA00022741"/>
    </source>
</evidence>
<keyword evidence="15" id="KW-1185">Reference proteome</keyword>
<dbReference type="PANTHER" id="PTHR43450">
    <property type="entry name" value="ASPARTYL-TRNA SYNTHETASE"/>
    <property type="match status" value="1"/>
</dbReference>
<keyword evidence="5" id="KW-0436">Ligase</keyword>
<sequence>MTEIIKKTNLNVIENKNKDTTVRVQGFISNIRKSSKVMFIVLREGYETIQCCFFGEKFKKYEEFSKLPLESYVEIQGVLQSAKVLQTSIKTREIAVERIEVLGASSNLPFTLKAASDSINEESNVKVSYHKCLDTRVLDLRTNHSRSIFKIVSVLMNSFRTYLIDKDFMEIKTSKLLESGSEGGANLFQVEYFKRKAYLAQSPQLYKQMAIIGGLQRVFEIGHVYRQEESNINRYLSEFVGLDLEMEIESYEEVIDFIYRLLVHCFDKINENKKEIEYIREYKNFEDLKYSKEPIIYTFEECEKLLEENGYKLKEKDFNREAEKKLGEIIKQKRGVDFFVVKDYPSEARPFYTKKHKDSENTRSYDFILRGEEILSGAQRISDYEELKKSAIDKGLDPEKLSSYLDSFKYGAPPHGGCGIGLERLLKSFFGFHDIRYFNIFPRDPERLNP</sequence>
<keyword evidence="6" id="KW-0547">Nucleotide-binding</keyword>
<dbReference type="GO" id="GO:0005524">
    <property type="term" value="F:ATP binding"/>
    <property type="evidence" value="ECO:0007669"/>
    <property type="project" value="UniProtKB-KW"/>
</dbReference>
<dbReference type="STRING" id="1358809.S7W7Y8"/>
<comment type="subcellular location">
    <subcellularLocation>
        <location evidence="1">Cytoplasm</location>
    </subcellularLocation>
</comment>
<keyword evidence="9 14" id="KW-0030">Aminoacyl-tRNA synthetase</keyword>
<dbReference type="PRINTS" id="PR01042">
    <property type="entry name" value="TRNASYNTHASP"/>
</dbReference>
<dbReference type="HOGENOM" id="CLU_004553_2_1_1"/>
<dbReference type="FunCoup" id="S7W7Y8">
    <property type="interactions" value="277"/>
</dbReference>
<dbReference type="GO" id="GO:0017101">
    <property type="term" value="C:aminoacyl-tRNA synthetase multienzyme complex"/>
    <property type="evidence" value="ECO:0007669"/>
    <property type="project" value="TreeGrafter"/>
</dbReference>
<keyword evidence="7" id="KW-0067">ATP-binding</keyword>
<dbReference type="EC" id="6.1.1.12" evidence="3"/>
<reference evidence="15" key="1">
    <citation type="journal article" date="2013" name="PLoS Genet.">
        <title>The genome of Spraguea lophii and the basis of host-microsporidian interactions.</title>
        <authorList>
            <person name="Campbell S.E."/>
            <person name="Williams T.A."/>
            <person name="Yousuf A."/>
            <person name="Soanes D.M."/>
            <person name="Paszkiewicz K.H."/>
            <person name="Williams B.A.P."/>
        </authorList>
    </citation>
    <scope>NUCLEOTIDE SEQUENCE [LARGE SCALE GENOMIC DNA]</scope>
    <source>
        <strain evidence="15">42_110</strain>
    </source>
</reference>